<evidence type="ECO:0000313" key="2">
    <source>
        <dbReference type="EMBL" id="MFD1485859.1"/>
    </source>
</evidence>
<keyword evidence="3" id="KW-1185">Reference proteome</keyword>
<dbReference type="Pfam" id="PF03205">
    <property type="entry name" value="MobB"/>
    <property type="match status" value="1"/>
</dbReference>
<evidence type="ECO:0000313" key="3">
    <source>
        <dbReference type="Proteomes" id="UP001597252"/>
    </source>
</evidence>
<feature type="domain" description="Molybdopterin-guanine dinucleotide biosynthesis protein B (MobB)" evidence="1">
    <location>
        <begin position="5"/>
        <end position="128"/>
    </location>
</feature>
<dbReference type="InterPro" id="IPR004435">
    <property type="entry name" value="MobB_dom"/>
</dbReference>
<dbReference type="PANTHER" id="PTHR40072">
    <property type="entry name" value="MOLYBDOPTERIN-GUANINE DINUCLEOTIDE BIOSYNTHESIS ADAPTER PROTEIN-RELATED"/>
    <property type="match status" value="1"/>
</dbReference>
<accession>A0ABW4E7H9</accession>
<protein>
    <submittedName>
        <fullName evidence="2">Molybdopterin-guanine dinucleotide biosynthesis protein B</fullName>
    </submittedName>
</protein>
<dbReference type="InterPro" id="IPR027417">
    <property type="entry name" value="P-loop_NTPase"/>
</dbReference>
<dbReference type="EMBL" id="JBHTON010000045">
    <property type="protein sequence ID" value="MFD1485859.1"/>
    <property type="molecule type" value="Genomic_DNA"/>
</dbReference>
<comment type="caution">
    <text evidence="2">The sequence shown here is derived from an EMBL/GenBank/DDBJ whole genome shotgun (WGS) entry which is preliminary data.</text>
</comment>
<dbReference type="PANTHER" id="PTHR40072:SF1">
    <property type="entry name" value="MOLYBDOPTERIN-GUANINE DINUCLEOTIDE BIOSYNTHESIS ADAPTER PROTEIN"/>
    <property type="match status" value="1"/>
</dbReference>
<evidence type="ECO:0000259" key="1">
    <source>
        <dbReference type="Pfam" id="PF03205"/>
    </source>
</evidence>
<name>A0ABW4E7H9_9LACO</name>
<reference evidence="3" key="1">
    <citation type="journal article" date="2019" name="Int. J. Syst. Evol. Microbiol.">
        <title>The Global Catalogue of Microorganisms (GCM) 10K type strain sequencing project: providing services to taxonomists for standard genome sequencing and annotation.</title>
        <authorList>
            <consortium name="The Broad Institute Genomics Platform"/>
            <consortium name="The Broad Institute Genome Sequencing Center for Infectious Disease"/>
            <person name="Wu L."/>
            <person name="Ma J."/>
        </authorList>
    </citation>
    <scope>NUCLEOTIDE SEQUENCE [LARGE SCALE GENOMIC DNA]</scope>
    <source>
        <strain evidence="3">CCM 8903</strain>
    </source>
</reference>
<organism evidence="2 3">
    <name type="scientific">Lacticaseibacillus baoqingensis</name>
    <dbReference type="NCBI Taxonomy" id="2486013"/>
    <lineage>
        <taxon>Bacteria</taxon>
        <taxon>Bacillati</taxon>
        <taxon>Bacillota</taxon>
        <taxon>Bacilli</taxon>
        <taxon>Lactobacillales</taxon>
        <taxon>Lactobacillaceae</taxon>
        <taxon>Lacticaseibacillus</taxon>
    </lineage>
</organism>
<gene>
    <name evidence="2" type="ORF">ACFQ5J_11540</name>
</gene>
<dbReference type="Proteomes" id="UP001597252">
    <property type="component" value="Unassembled WGS sequence"/>
</dbReference>
<dbReference type="Gene3D" id="3.40.50.300">
    <property type="entry name" value="P-loop containing nucleotide triphosphate hydrolases"/>
    <property type="match status" value="1"/>
</dbReference>
<dbReference type="InterPro" id="IPR052539">
    <property type="entry name" value="MGD_biosynthesis_adapter"/>
</dbReference>
<dbReference type="RefSeq" id="WP_125753843.1">
    <property type="nucleotide sequence ID" value="NZ_JBHTON010000045.1"/>
</dbReference>
<dbReference type="SUPFAM" id="SSF52540">
    <property type="entry name" value="P-loop containing nucleoside triphosphate hydrolases"/>
    <property type="match status" value="1"/>
</dbReference>
<sequence length="159" mass="16703">MVAALQVIGHKKSGKTTVVNDLIQAANALALSVSTLKHTHEPISAATDSGRFAAQVPTWLLTPTQTLAYSHATTSLAERVKAIVNTCATDLLLIEGAKALAYPKLVLLLPGETPTDWAKTANIAAFATLGATNDPQVLTWQSARAASWLAAWYAQQGGV</sequence>
<proteinExistence type="predicted"/>